<protein>
    <submittedName>
        <fullName evidence="1">Uncharacterized protein</fullName>
    </submittedName>
</protein>
<geneLocation type="plasmid" evidence="1 2">
    <name>unnamed2</name>
</geneLocation>
<keyword evidence="1" id="KW-0614">Plasmid</keyword>
<reference evidence="1 2" key="1">
    <citation type="submission" date="2024-02" db="EMBL/GenBank/DDBJ databases">
        <title>Seven novel Bacillus-like species.</title>
        <authorList>
            <person name="Liu G."/>
        </authorList>
    </citation>
    <scope>NUCLEOTIDE SEQUENCE [LARGE SCALE GENOMIC DNA]</scope>
    <source>
        <strain evidence="1 2">FJAT-52991</strain>
        <plasmid evidence="1 2">unnamed2</plasmid>
    </source>
</reference>
<name>A0ABZ2NBR1_9BACI</name>
<evidence type="ECO:0000313" key="2">
    <source>
        <dbReference type="Proteomes" id="UP001387364"/>
    </source>
</evidence>
<sequence>MKKNITITDGDLCILEHIHLNFKDFSSWDFLTDGTYPDGTSDIEELTRAFLDSMLTPPFFIVFEEYPELKSKIESQLQENEIEYHIMEVAFDIVCIKIGRKEQYSLVLSLLDYTLEIHILAGNELQLEDVIPVVSHEGAIQYDLIDIERLHTFVYIMEFGIQYCTRDNQLDQKKLADFSLAGFHLMEQI</sequence>
<evidence type="ECO:0000313" key="1">
    <source>
        <dbReference type="EMBL" id="WXB95042.1"/>
    </source>
</evidence>
<keyword evidence="2" id="KW-1185">Reference proteome</keyword>
<gene>
    <name evidence="1" type="ORF">WDJ61_18880</name>
</gene>
<dbReference type="Proteomes" id="UP001387364">
    <property type="component" value="Plasmid unnamed2"/>
</dbReference>
<organism evidence="1 2">
    <name type="scientific">Bacillus kandeliae</name>
    <dbReference type="NCBI Taxonomy" id="3129297"/>
    <lineage>
        <taxon>Bacteria</taxon>
        <taxon>Bacillati</taxon>
        <taxon>Bacillota</taxon>
        <taxon>Bacilli</taxon>
        <taxon>Bacillales</taxon>
        <taxon>Bacillaceae</taxon>
        <taxon>Bacillus</taxon>
    </lineage>
</organism>
<proteinExistence type="predicted"/>
<accession>A0ABZ2NBR1</accession>
<dbReference type="RefSeq" id="WP_338754931.1">
    <property type="nucleotide sequence ID" value="NZ_CP147406.1"/>
</dbReference>
<dbReference type="EMBL" id="CP147406">
    <property type="protein sequence ID" value="WXB95042.1"/>
    <property type="molecule type" value="Genomic_DNA"/>
</dbReference>